<comment type="caution">
    <text evidence="7">The sequence shown here is derived from an EMBL/GenBank/DDBJ whole genome shotgun (WGS) entry which is preliminary data.</text>
</comment>
<proteinExistence type="inferred from homology"/>
<dbReference type="GO" id="GO:0120510">
    <property type="term" value="C:mitochondrial [4Fe-4S] assembly complex"/>
    <property type="evidence" value="ECO:0007669"/>
    <property type="project" value="UniProtKB-ARBA"/>
</dbReference>
<dbReference type="OrthoDB" id="1938621at2759"/>
<evidence type="ECO:0000313" key="8">
    <source>
        <dbReference type="Proteomes" id="UP001150569"/>
    </source>
</evidence>
<evidence type="ECO:0000259" key="6">
    <source>
        <dbReference type="Pfam" id="PF01521"/>
    </source>
</evidence>
<reference evidence="7" key="1">
    <citation type="submission" date="2022-07" db="EMBL/GenBank/DDBJ databases">
        <title>Phylogenomic reconstructions and comparative analyses of Kickxellomycotina fungi.</title>
        <authorList>
            <person name="Reynolds N.K."/>
            <person name="Stajich J.E."/>
            <person name="Barry K."/>
            <person name="Grigoriev I.V."/>
            <person name="Crous P."/>
            <person name="Smith M.E."/>
        </authorList>
    </citation>
    <scope>NUCLEOTIDE SEQUENCE</scope>
    <source>
        <strain evidence="7">RSA 861</strain>
    </source>
</reference>
<dbReference type="PANTHER" id="PTHR43011:SF1">
    <property type="entry name" value="IRON-SULFUR CLUSTER ASSEMBLY 2 HOMOLOG, MITOCHONDRIAL"/>
    <property type="match status" value="1"/>
</dbReference>
<feature type="domain" description="Core" evidence="6">
    <location>
        <begin position="47"/>
        <end position="150"/>
    </location>
</feature>
<dbReference type="GO" id="GO:0016226">
    <property type="term" value="P:iron-sulfur cluster assembly"/>
    <property type="evidence" value="ECO:0007669"/>
    <property type="project" value="InterPro"/>
</dbReference>
<dbReference type="InterPro" id="IPR016092">
    <property type="entry name" value="ATAP"/>
</dbReference>
<dbReference type="InterPro" id="IPR035903">
    <property type="entry name" value="HesB-like_dom_sf"/>
</dbReference>
<gene>
    <name evidence="7" type="primary">ISA2_1</name>
    <name evidence="7" type="ORF">IWQ60_000933</name>
</gene>
<comment type="subcellular location">
    <subcellularLocation>
        <location evidence="1">Mitochondrion</location>
    </subcellularLocation>
</comment>
<dbReference type="Pfam" id="PF01521">
    <property type="entry name" value="Fe-S_biosyn"/>
    <property type="match status" value="1"/>
</dbReference>
<keyword evidence="4" id="KW-0408">Iron</keyword>
<dbReference type="AlphaFoldDB" id="A0A9W8AK86"/>
<dbReference type="NCBIfam" id="TIGR00049">
    <property type="entry name" value="iron-sulfur cluster assembly accessory protein"/>
    <property type="match status" value="1"/>
</dbReference>
<keyword evidence="8" id="KW-1185">Reference proteome</keyword>
<evidence type="ECO:0000256" key="1">
    <source>
        <dbReference type="ARBA" id="ARBA00004173"/>
    </source>
</evidence>
<evidence type="ECO:0000256" key="3">
    <source>
        <dbReference type="ARBA" id="ARBA00022723"/>
    </source>
</evidence>
<name>A0A9W8AK86_9FUNG</name>
<dbReference type="SUPFAM" id="SSF89360">
    <property type="entry name" value="HesB-like domain"/>
    <property type="match status" value="1"/>
</dbReference>
<accession>A0A9W8AK86</accession>
<dbReference type="Proteomes" id="UP001150569">
    <property type="component" value="Unassembled WGS sequence"/>
</dbReference>
<keyword evidence="5" id="KW-0496">Mitochondrion</keyword>
<dbReference type="Gene3D" id="2.60.300.12">
    <property type="entry name" value="HesB-like domain"/>
    <property type="match status" value="1"/>
</dbReference>
<evidence type="ECO:0000256" key="2">
    <source>
        <dbReference type="ARBA" id="ARBA00006718"/>
    </source>
</evidence>
<dbReference type="FunFam" id="2.60.300.12:FF:000006">
    <property type="entry name" value="Iron-sulfur cluster assembly 2 mitochondrial"/>
    <property type="match status" value="1"/>
</dbReference>
<dbReference type="GO" id="GO:0005506">
    <property type="term" value="F:iron ion binding"/>
    <property type="evidence" value="ECO:0007669"/>
    <property type="project" value="TreeGrafter"/>
</dbReference>
<evidence type="ECO:0000256" key="5">
    <source>
        <dbReference type="ARBA" id="ARBA00023128"/>
    </source>
</evidence>
<organism evidence="7 8">
    <name type="scientific">Tieghemiomyces parasiticus</name>
    <dbReference type="NCBI Taxonomy" id="78921"/>
    <lineage>
        <taxon>Eukaryota</taxon>
        <taxon>Fungi</taxon>
        <taxon>Fungi incertae sedis</taxon>
        <taxon>Zoopagomycota</taxon>
        <taxon>Kickxellomycotina</taxon>
        <taxon>Dimargaritomycetes</taxon>
        <taxon>Dimargaritales</taxon>
        <taxon>Dimargaritaceae</taxon>
        <taxon>Tieghemiomyces</taxon>
    </lineage>
</organism>
<keyword evidence="3" id="KW-0479">Metal-binding</keyword>
<evidence type="ECO:0000313" key="7">
    <source>
        <dbReference type="EMBL" id="KAJ1929714.1"/>
    </source>
</evidence>
<dbReference type="GO" id="GO:0051539">
    <property type="term" value="F:4 iron, 4 sulfur cluster binding"/>
    <property type="evidence" value="ECO:0007669"/>
    <property type="project" value="TreeGrafter"/>
</dbReference>
<dbReference type="GO" id="GO:0051537">
    <property type="term" value="F:2 iron, 2 sulfur cluster binding"/>
    <property type="evidence" value="ECO:0007669"/>
    <property type="project" value="TreeGrafter"/>
</dbReference>
<comment type="similarity">
    <text evidence="2">Belongs to the HesB/IscA family.</text>
</comment>
<sequence>MHVLTRIPGPWAPTSVPWQTSLTPLHGLIRFATTIVQPKLNSDGQPMQINLTERAGEQLTKVAKDQNKPDLMLRVVVESGGCYGFQYKFKLTTETTDEDAVFENAGGRLVIDDVSLSLLEGATIDYVTELIGSSFQVVKIPKSSSGCGCGTSFDIQL</sequence>
<evidence type="ECO:0000256" key="4">
    <source>
        <dbReference type="ARBA" id="ARBA00023004"/>
    </source>
</evidence>
<dbReference type="EMBL" id="JANBPT010000026">
    <property type="protein sequence ID" value="KAJ1929714.1"/>
    <property type="molecule type" value="Genomic_DNA"/>
</dbReference>
<dbReference type="InterPro" id="IPR000361">
    <property type="entry name" value="ATAP_core_dom"/>
</dbReference>
<protein>
    <submittedName>
        <fullName evidence="7">[4Fe-4S] proteins maturation</fullName>
    </submittedName>
</protein>
<dbReference type="PANTHER" id="PTHR43011">
    <property type="entry name" value="IRON-SULFUR CLUSTER ASSEMBLY 2 HOMOLOG, MITOCHONDRIAL"/>
    <property type="match status" value="1"/>
</dbReference>